<dbReference type="EMBL" id="OY731402">
    <property type="protein sequence ID" value="CAJ1958346.1"/>
    <property type="molecule type" value="Genomic_DNA"/>
</dbReference>
<keyword evidence="2" id="KW-1185">Reference proteome</keyword>
<organism evidence="1 2">
    <name type="scientific">Sphenostylis stenocarpa</name>
    <dbReference type="NCBI Taxonomy" id="92480"/>
    <lineage>
        <taxon>Eukaryota</taxon>
        <taxon>Viridiplantae</taxon>
        <taxon>Streptophyta</taxon>
        <taxon>Embryophyta</taxon>
        <taxon>Tracheophyta</taxon>
        <taxon>Spermatophyta</taxon>
        <taxon>Magnoliopsida</taxon>
        <taxon>eudicotyledons</taxon>
        <taxon>Gunneridae</taxon>
        <taxon>Pentapetalae</taxon>
        <taxon>rosids</taxon>
        <taxon>fabids</taxon>
        <taxon>Fabales</taxon>
        <taxon>Fabaceae</taxon>
        <taxon>Papilionoideae</taxon>
        <taxon>50 kb inversion clade</taxon>
        <taxon>NPAAA clade</taxon>
        <taxon>indigoferoid/millettioid clade</taxon>
        <taxon>Phaseoleae</taxon>
        <taxon>Sphenostylis</taxon>
    </lineage>
</organism>
<dbReference type="AlphaFoldDB" id="A0AA86SU45"/>
<reference evidence="1" key="1">
    <citation type="submission" date="2023-10" db="EMBL/GenBank/DDBJ databases">
        <authorList>
            <person name="Domelevo Entfellner J.-B."/>
        </authorList>
    </citation>
    <scope>NUCLEOTIDE SEQUENCE</scope>
</reference>
<dbReference type="Gramene" id="rna-AYBTSS11_LOCUS17683">
    <property type="protein sequence ID" value="CAJ1958346.1"/>
    <property type="gene ID" value="gene-AYBTSS11_LOCUS17683"/>
</dbReference>
<dbReference type="Proteomes" id="UP001189624">
    <property type="component" value="Chromosome 5"/>
</dbReference>
<name>A0AA86SU45_9FABA</name>
<gene>
    <name evidence="1" type="ORF">AYBTSS11_LOCUS17683</name>
</gene>
<evidence type="ECO:0000313" key="1">
    <source>
        <dbReference type="EMBL" id="CAJ1958346.1"/>
    </source>
</evidence>
<protein>
    <submittedName>
        <fullName evidence="1">Uncharacterized protein</fullName>
    </submittedName>
</protein>
<accession>A0AA86SU45</accession>
<sequence>MRQLIDDEKRKEGRRNVIVKDKEDERMRLIHVAHYDGFSEKKEDQDHSLR</sequence>
<evidence type="ECO:0000313" key="2">
    <source>
        <dbReference type="Proteomes" id="UP001189624"/>
    </source>
</evidence>
<proteinExistence type="predicted"/>